<dbReference type="InterPro" id="IPR044876">
    <property type="entry name" value="HRDC_dom_sf"/>
</dbReference>
<dbReference type="RefSeq" id="WP_147890505.1">
    <property type="nucleotide sequence ID" value="NZ_VRTS01000001.1"/>
</dbReference>
<dbReference type="Gene3D" id="1.10.150.80">
    <property type="entry name" value="HRDC domain"/>
    <property type="match status" value="2"/>
</dbReference>
<sequence>MAATHPSHPARQWIDDPAALRNTLAQWADQPVVGVDTEFVRERTFWPQVALVQLSVPGQVLLVDPLVPGMPGELVPLLRDPGKLKVMHSASEDLQVFKTACDAVPSPLFDTQVAAALAGLGTGVGYQKLVASLTGTELEKGETRSNWLLRPLSERQLDYAADDVTHLHELHGQLSGRLEELGRQGWLQEDCARAVAAADADARDPWPHLSMRSAQTLDAEGQARLRRLLVWRDEQARRADRPRSWIIDNELVVTLARRVPVDQAAFARLLDGQARSPRQLRGPLWEVASAPLEDSDRELPLAPAQDASQRALVKRLQERVAGVAEAAGIPDGVLASRRQIELLLATGDWDAAFGGWRRELLEPALAAEIASGG</sequence>
<evidence type="ECO:0000256" key="3">
    <source>
        <dbReference type="ARBA" id="ARBA00022722"/>
    </source>
</evidence>
<evidence type="ECO:0000259" key="6">
    <source>
        <dbReference type="PROSITE" id="PS50967"/>
    </source>
</evidence>
<dbReference type="AlphaFoldDB" id="A0A5C8KZF1"/>
<keyword evidence="1" id="KW-0963">Cytoplasm</keyword>
<dbReference type="InterPro" id="IPR010997">
    <property type="entry name" value="HRDC-like_sf"/>
</dbReference>
<dbReference type="InterPro" id="IPR002562">
    <property type="entry name" value="3'-5'_exonuclease_dom"/>
</dbReference>
<keyword evidence="4 7" id="KW-0378">Hydrolase</keyword>
<evidence type="ECO:0000256" key="4">
    <source>
        <dbReference type="ARBA" id="ARBA00022801"/>
    </source>
</evidence>
<dbReference type="Pfam" id="PF01612">
    <property type="entry name" value="DNA_pol_A_exo1"/>
    <property type="match status" value="1"/>
</dbReference>
<keyword evidence="2" id="KW-0819">tRNA processing</keyword>
<protein>
    <submittedName>
        <fullName evidence="7">Ribonuclease D</fullName>
        <ecNumber evidence="7">3.1.13.5</ecNumber>
    </submittedName>
</protein>
<dbReference type="NCBIfam" id="TIGR01388">
    <property type="entry name" value="rnd"/>
    <property type="match status" value="1"/>
</dbReference>
<dbReference type="GO" id="GO:0008408">
    <property type="term" value="F:3'-5' exonuclease activity"/>
    <property type="evidence" value="ECO:0007669"/>
    <property type="project" value="InterPro"/>
</dbReference>
<dbReference type="Gene3D" id="3.30.420.10">
    <property type="entry name" value="Ribonuclease H-like superfamily/Ribonuclease H"/>
    <property type="match status" value="1"/>
</dbReference>
<dbReference type="InterPro" id="IPR036397">
    <property type="entry name" value="RNaseH_sf"/>
</dbReference>
<dbReference type="OrthoDB" id="9800549at2"/>
<dbReference type="SUPFAM" id="SSF53098">
    <property type="entry name" value="Ribonuclease H-like"/>
    <property type="match status" value="1"/>
</dbReference>
<keyword evidence="3" id="KW-0540">Nuclease</keyword>
<evidence type="ECO:0000256" key="1">
    <source>
        <dbReference type="ARBA" id="ARBA00022490"/>
    </source>
</evidence>
<dbReference type="InterPro" id="IPR006292">
    <property type="entry name" value="RNase_D"/>
</dbReference>
<dbReference type="Proteomes" id="UP000321248">
    <property type="component" value="Unassembled WGS sequence"/>
</dbReference>
<dbReference type="GO" id="GO:0003676">
    <property type="term" value="F:nucleic acid binding"/>
    <property type="evidence" value="ECO:0007669"/>
    <property type="project" value="InterPro"/>
</dbReference>
<accession>A0A5C8KZF1</accession>
<dbReference type="GO" id="GO:0008033">
    <property type="term" value="P:tRNA processing"/>
    <property type="evidence" value="ECO:0007669"/>
    <property type="project" value="UniProtKB-KW"/>
</dbReference>
<dbReference type="InterPro" id="IPR012337">
    <property type="entry name" value="RNaseH-like_sf"/>
</dbReference>
<dbReference type="SUPFAM" id="SSF47819">
    <property type="entry name" value="HRDC-like"/>
    <property type="match status" value="2"/>
</dbReference>
<organism evidence="7 8">
    <name type="scientific">Alkalisalibacterium limincola</name>
    <dbReference type="NCBI Taxonomy" id="2699169"/>
    <lineage>
        <taxon>Bacteria</taxon>
        <taxon>Pseudomonadati</taxon>
        <taxon>Pseudomonadota</taxon>
        <taxon>Gammaproteobacteria</taxon>
        <taxon>Lysobacterales</taxon>
        <taxon>Lysobacteraceae</taxon>
        <taxon>Alkalisalibacterium</taxon>
    </lineage>
</organism>
<reference evidence="7 8" key="1">
    <citation type="submission" date="2019-08" db="EMBL/GenBank/DDBJ databases">
        <authorList>
            <person name="Karlyshev A.V."/>
        </authorList>
    </citation>
    <scope>NUCLEOTIDE SEQUENCE [LARGE SCALE GENOMIC DNA]</scope>
    <source>
        <strain evidence="7 8">Alg18-2.2</strain>
    </source>
</reference>
<dbReference type="InterPro" id="IPR051086">
    <property type="entry name" value="RNase_D-like"/>
</dbReference>
<dbReference type="Pfam" id="PF00570">
    <property type="entry name" value="HRDC"/>
    <property type="match status" value="1"/>
</dbReference>
<dbReference type="Pfam" id="PF21293">
    <property type="entry name" value="RNAseD_HRDC_C"/>
    <property type="match status" value="1"/>
</dbReference>
<name>A0A5C8KZF1_9GAMM</name>
<dbReference type="PANTHER" id="PTHR47649">
    <property type="entry name" value="RIBONUCLEASE D"/>
    <property type="match status" value="1"/>
</dbReference>
<dbReference type="EMBL" id="VRTS01000001">
    <property type="protein sequence ID" value="TXK65832.1"/>
    <property type="molecule type" value="Genomic_DNA"/>
</dbReference>
<evidence type="ECO:0000313" key="8">
    <source>
        <dbReference type="Proteomes" id="UP000321248"/>
    </source>
</evidence>
<dbReference type="GO" id="GO:0000166">
    <property type="term" value="F:nucleotide binding"/>
    <property type="evidence" value="ECO:0007669"/>
    <property type="project" value="InterPro"/>
</dbReference>
<dbReference type="CDD" id="cd06142">
    <property type="entry name" value="RNaseD_exo"/>
    <property type="match status" value="1"/>
</dbReference>
<keyword evidence="8" id="KW-1185">Reference proteome</keyword>
<dbReference type="GO" id="GO:0033890">
    <property type="term" value="F:ribonuclease D activity"/>
    <property type="evidence" value="ECO:0007669"/>
    <property type="project" value="UniProtKB-EC"/>
</dbReference>
<comment type="caution">
    <text evidence="7">The sequence shown here is derived from an EMBL/GenBank/DDBJ whole genome shotgun (WGS) entry which is preliminary data.</text>
</comment>
<dbReference type="EC" id="3.1.13.5" evidence="7"/>
<evidence type="ECO:0000256" key="5">
    <source>
        <dbReference type="ARBA" id="ARBA00022839"/>
    </source>
</evidence>
<evidence type="ECO:0000313" key="7">
    <source>
        <dbReference type="EMBL" id="TXK65832.1"/>
    </source>
</evidence>
<keyword evidence="5" id="KW-0269">Exonuclease</keyword>
<evidence type="ECO:0000256" key="2">
    <source>
        <dbReference type="ARBA" id="ARBA00022694"/>
    </source>
</evidence>
<gene>
    <name evidence="7" type="primary">rnd</name>
    <name evidence="7" type="ORF">FU658_01645</name>
</gene>
<dbReference type="InterPro" id="IPR002121">
    <property type="entry name" value="HRDC_dom"/>
</dbReference>
<proteinExistence type="predicted"/>
<dbReference type="InterPro" id="IPR048579">
    <property type="entry name" value="RNAseD_HRDC_C"/>
</dbReference>
<dbReference type="PANTHER" id="PTHR47649:SF1">
    <property type="entry name" value="RIBONUCLEASE D"/>
    <property type="match status" value="1"/>
</dbReference>
<dbReference type="SMART" id="SM00474">
    <property type="entry name" value="35EXOc"/>
    <property type="match status" value="1"/>
</dbReference>
<dbReference type="PROSITE" id="PS50967">
    <property type="entry name" value="HRDC"/>
    <property type="match status" value="1"/>
</dbReference>
<feature type="domain" description="HRDC" evidence="6">
    <location>
        <begin position="218"/>
        <end position="298"/>
    </location>
</feature>